<dbReference type="AlphaFoldDB" id="A0A023C0X4"/>
<accession>A0A023C0X4</accession>
<dbReference type="STRING" id="1317122.ATO12_03960"/>
<evidence type="ECO:0000259" key="2">
    <source>
        <dbReference type="Pfam" id="PF26002"/>
    </source>
</evidence>
<evidence type="ECO:0000256" key="1">
    <source>
        <dbReference type="SAM" id="Coils"/>
    </source>
</evidence>
<dbReference type="InterPro" id="IPR050739">
    <property type="entry name" value="MFP"/>
</dbReference>
<feature type="domain" description="AprE-like beta-barrel" evidence="2">
    <location>
        <begin position="301"/>
        <end position="394"/>
    </location>
</feature>
<dbReference type="Gene3D" id="2.40.30.170">
    <property type="match status" value="1"/>
</dbReference>
<evidence type="ECO:0000313" key="3">
    <source>
        <dbReference type="EMBL" id="EZH75956.1"/>
    </source>
</evidence>
<dbReference type="Pfam" id="PF26002">
    <property type="entry name" value="Beta-barrel_AprE"/>
    <property type="match status" value="1"/>
</dbReference>
<dbReference type="Gene3D" id="1.10.287.470">
    <property type="entry name" value="Helix hairpin bin"/>
    <property type="match status" value="1"/>
</dbReference>
<gene>
    <name evidence="3" type="ORF">ATO12_03960</name>
</gene>
<name>A0A023C0X4_9FLAO</name>
<protein>
    <recommendedName>
        <fullName evidence="2">AprE-like beta-barrel domain-containing protein</fullName>
    </recommendedName>
</protein>
<dbReference type="Proteomes" id="UP000023541">
    <property type="component" value="Unassembled WGS sequence"/>
</dbReference>
<feature type="coiled-coil region" evidence="1">
    <location>
        <begin position="110"/>
        <end position="176"/>
    </location>
</feature>
<dbReference type="InterPro" id="IPR058982">
    <property type="entry name" value="Beta-barrel_AprE"/>
</dbReference>
<proteinExistence type="predicted"/>
<comment type="caution">
    <text evidence="3">The sequence shown here is derived from an EMBL/GenBank/DDBJ whole genome shotgun (WGS) entry which is preliminary data.</text>
</comment>
<dbReference type="PANTHER" id="PTHR30386">
    <property type="entry name" value="MEMBRANE FUSION SUBUNIT OF EMRAB-TOLC MULTIDRUG EFFLUX PUMP"/>
    <property type="match status" value="1"/>
</dbReference>
<keyword evidence="4" id="KW-1185">Reference proteome</keyword>
<reference evidence="3 4" key="1">
    <citation type="submission" date="2014-04" db="EMBL/GenBank/DDBJ databases">
        <title>Aquimarina sp. 22II-S11-z7 Genome Sequencing.</title>
        <authorList>
            <person name="Lai Q."/>
        </authorList>
    </citation>
    <scope>NUCLEOTIDE SEQUENCE [LARGE SCALE GENOMIC DNA]</scope>
    <source>
        <strain evidence="3 4">22II-S11-z7</strain>
    </source>
</reference>
<sequence length="415" mass="47366">MSSPLFRKEAIKNNTQRLLGDVLLIRPISFWIFTGILVFVVTMVGLFLAFGTFARREMVTGYLVPDKGLVRVYAPFNGVIDKKHSTDGQKIRKGQNLLEVTTERGTKDSISINQQLITRLEQQKINLEQRIIDETQVLDSEGSRLSTILINHKNEYYQINQQLQSQKEQVQLAKNQWNTYKQLRVKGLVSEDDLSSKRSIYFSAKASFNATKRLQINKKTEIANIRKQQEQSPLRKSTRLKELQNQLAQIEERLIELKNSHSYMIKAPVNGRITSTQVNIGQNVSSAVPILTIIPENTTLYAELFLPSRAIGFVKKNQRVLLRYDAFPYQRYGLYRGKIVQIAEAVISPNEVAIPIPMQEPVYRIKVALDVQTINAYGKKMPLQSGMSVAADIILEERSLGQWLLEPIYSLKGKL</sequence>
<dbReference type="PRINTS" id="PR01490">
    <property type="entry name" value="RTXTOXIND"/>
</dbReference>
<dbReference type="RefSeq" id="WP_034238800.1">
    <property type="nucleotide sequence ID" value="NZ_AQRA01000001.1"/>
</dbReference>
<organism evidence="3 4">
    <name type="scientific">Aquimarina atlantica</name>
    <dbReference type="NCBI Taxonomy" id="1317122"/>
    <lineage>
        <taxon>Bacteria</taxon>
        <taxon>Pseudomonadati</taxon>
        <taxon>Bacteroidota</taxon>
        <taxon>Flavobacteriia</taxon>
        <taxon>Flavobacteriales</taxon>
        <taxon>Flavobacteriaceae</taxon>
        <taxon>Aquimarina</taxon>
    </lineage>
</organism>
<evidence type="ECO:0000313" key="4">
    <source>
        <dbReference type="Proteomes" id="UP000023541"/>
    </source>
</evidence>
<dbReference type="Gene3D" id="2.40.50.100">
    <property type="match status" value="1"/>
</dbReference>
<dbReference type="PANTHER" id="PTHR30386:SF28">
    <property type="entry name" value="EXPORTED PROTEIN"/>
    <property type="match status" value="1"/>
</dbReference>
<dbReference type="OrthoDB" id="8439633at2"/>
<keyword evidence="1" id="KW-0175">Coiled coil</keyword>
<dbReference type="EMBL" id="AQRA01000001">
    <property type="protein sequence ID" value="EZH75956.1"/>
    <property type="molecule type" value="Genomic_DNA"/>
</dbReference>
<dbReference type="eggNOG" id="COG0845">
    <property type="taxonomic scope" value="Bacteria"/>
</dbReference>